<name>W4L9R8_ENTF1</name>
<feature type="transmembrane region" description="Helical" evidence="2">
    <location>
        <begin position="111"/>
        <end position="131"/>
    </location>
</feature>
<protein>
    <recommendedName>
        <fullName evidence="3">Cytochrome oxidase subunit I profile domain-containing protein</fullName>
    </recommendedName>
</protein>
<dbReference type="AlphaFoldDB" id="W4L9R8"/>
<dbReference type="GO" id="GO:0022904">
    <property type="term" value="P:respiratory electron transport chain"/>
    <property type="evidence" value="ECO:0007669"/>
    <property type="project" value="TreeGrafter"/>
</dbReference>
<proteinExistence type="predicted"/>
<keyword evidence="5" id="KW-1185">Reference proteome</keyword>
<dbReference type="GO" id="GO:0004129">
    <property type="term" value="F:cytochrome-c oxidase activity"/>
    <property type="evidence" value="ECO:0007669"/>
    <property type="project" value="InterPro"/>
</dbReference>
<keyword evidence="2" id="KW-0812">Transmembrane</keyword>
<feature type="transmembrane region" description="Helical" evidence="2">
    <location>
        <begin position="79"/>
        <end position="99"/>
    </location>
</feature>
<feature type="domain" description="Cytochrome oxidase subunit I profile" evidence="3">
    <location>
        <begin position="1"/>
        <end position="418"/>
    </location>
</feature>
<dbReference type="SUPFAM" id="SSF81442">
    <property type="entry name" value="Cytochrome c oxidase subunit I-like"/>
    <property type="match status" value="1"/>
</dbReference>
<feature type="transmembrane region" description="Helical" evidence="2">
    <location>
        <begin position="212"/>
        <end position="234"/>
    </location>
</feature>
<evidence type="ECO:0000259" key="3">
    <source>
        <dbReference type="PROSITE" id="PS50855"/>
    </source>
</evidence>
<organism evidence="4 5">
    <name type="scientific">Entotheonella factor</name>
    <dbReference type="NCBI Taxonomy" id="1429438"/>
    <lineage>
        <taxon>Bacteria</taxon>
        <taxon>Pseudomonadati</taxon>
        <taxon>Nitrospinota/Tectimicrobiota group</taxon>
        <taxon>Candidatus Tectimicrobiota</taxon>
        <taxon>Candidatus Entotheonellia</taxon>
        <taxon>Candidatus Entotheonellales</taxon>
        <taxon>Candidatus Entotheonellaceae</taxon>
        <taxon>Candidatus Entotheonella</taxon>
    </lineage>
</organism>
<feature type="transmembrane region" description="Helical" evidence="2">
    <location>
        <begin position="255"/>
        <end position="278"/>
    </location>
</feature>
<dbReference type="HOGENOM" id="CLU_017702_3_4_7"/>
<feature type="transmembrane region" description="Helical" evidence="2">
    <location>
        <begin position="151"/>
        <end position="172"/>
    </location>
</feature>
<accession>W4L9R8</accession>
<feature type="transmembrane region" description="Helical" evidence="2">
    <location>
        <begin position="371"/>
        <end position="392"/>
    </location>
</feature>
<keyword evidence="2" id="KW-1133">Transmembrane helix</keyword>
<evidence type="ECO:0000256" key="2">
    <source>
        <dbReference type="SAM" id="Phobius"/>
    </source>
</evidence>
<dbReference type="PANTHER" id="PTHR10422">
    <property type="entry name" value="CYTOCHROME C OXIDASE SUBUNIT 1"/>
    <property type="match status" value="1"/>
</dbReference>
<comment type="caution">
    <text evidence="4">The sequence shown here is derived from an EMBL/GenBank/DDBJ whole genome shotgun (WGS) entry which is preliminary data.</text>
</comment>
<feature type="transmembrane region" description="Helical" evidence="2">
    <location>
        <begin position="290"/>
        <end position="309"/>
    </location>
</feature>
<reference evidence="4 5" key="1">
    <citation type="journal article" date="2014" name="Nature">
        <title>An environmental bacterial taxon with a large and distinct metabolic repertoire.</title>
        <authorList>
            <person name="Wilson M.C."/>
            <person name="Mori T."/>
            <person name="Ruckert C."/>
            <person name="Uria A.R."/>
            <person name="Helf M.J."/>
            <person name="Takada K."/>
            <person name="Gernert C."/>
            <person name="Steffens U.A."/>
            <person name="Heycke N."/>
            <person name="Schmitt S."/>
            <person name="Rinke C."/>
            <person name="Helfrich E.J."/>
            <person name="Brachmann A.O."/>
            <person name="Gurgui C."/>
            <person name="Wakimoto T."/>
            <person name="Kracht M."/>
            <person name="Crusemann M."/>
            <person name="Hentschel U."/>
            <person name="Abe I."/>
            <person name="Matsunaga S."/>
            <person name="Kalinowski J."/>
            <person name="Takeyama H."/>
            <person name="Piel J."/>
        </authorList>
    </citation>
    <scope>NUCLEOTIDE SEQUENCE [LARGE SCALE GENOMIC DNA]</scope>
    <source>
        <strain evidence="5">TSY1</strain>
    </source>
</reference>
<dbReference type="InterPro" id="IPR036927">
    <property type="entry name" value="Cyt_c_oxase-like_su1_sf"/>
</dbReference>
<evidence type="ECO:0000313" key="4">
    <source>
        <dbReference type="EMBL" id="ETW94813.1"/>
    </source>
</evidence>
<feature type="transmembrane region" description="Helical" evidence="2">
    <location>
        <begin position="6"/>
        <end position="24"/>
    </location>
</feature>
<feature type="transmembrane region" description="Helical" evidence="2">
    <location>
        <begin position="36"/>
        <end position="59"/>
    </location>
</feature>
<dbReference type="GO" id="GO:0015990">
    <property type="term" value="P:electron transport coupled proton transport"/>
    <property type="evidence" value="ECO:0007669"/>
    <property type="project" value="TreeGrafter"/>
</dbReference>
<dbReference type="PROSITE" id="PS50855">
    <property type="entry name" value="COX1"/>
    <property type="match status" value="1"/>
</dbReference>
<dbReference type="Gene3D" id="1.20.210.10">
    <property type="entry name" value="Cytochrome c oxidase-like, subunit I domain"/>
    <property type="match status" value="1"/>
</dbReference>
<dbReference type="Pfam" id="PF00115">
    <property type="entry name" value="COX1"/>
    <property type="match status" value="1"/>
</dbReference>
<evidence type="ECO:0000313" key="5">
    <source>
        <dbReference type="Proteomes" id="UP000019141"/>
    </source>
</evidence>
<evidence type="ECO:0000256" key="1">
    <source>
        <dbReference type="ARBA" id="ARBA00022660"/>
    </source>
</evidence>
<dbReference type="GO" id="GO:0009060">
    <property type="term" value="P:aerobic respiration"/>
    <property type="evidence" value="ECO:0007669"/>
    <property type="project" value="InterPro"/>
</dbReference>
<keyword evidence="1" id="KW-0249">Electron transport</keyword>
<dbReference type="InterPro" id="IPR023616">
    <property type="entry name" value="Cyt_c_oxase-like_su1_dom"/>
</dbReference>
<gene>
    <name evidence="4" type="ORF">ETSY1_33320</name>
</gene>
<dbReference type="PANTHER" id="PTHR10422:SF29">
    <property type="entry name" value="CYTOCHROME C OXIDASE SUBUNIT 1 HOMOLOG, BACTEROID"/>
    <property type="match status" value="1"/>
</dbReference>
<dbReference type="Proteomes" id="UP000019141">
    <property type="component" value="Unassembled WGS sequence"/>
</dbReference>
<keyword evidence="2" id="KW-0472">Membrane</keyword>
<dbReference type="PATRIC" id="fig|1429438.4.peg.6305"/>
<feature type="transmembrane region" description="Helical" evidence="2">
    <location>
        <begin position="330"/>
        <end position="351"/>
    </location>
</feature>
<dbReference type="EMBL" id="AZHW01001003">
    <property type="protein sequence ID" value="ETW94813.1"/>
    <property type="molecule type" value="Genomic_DNA"/>
</dbReference>
<sequence>MIHTNGVAFGFIVNVFVGALYWVVPRLTKRQVLSDPLGWLIFWVYLFIILWAVVGMLTGHGQAVEWGETPNALSPNGSWLFPIDTLVMVGLILIALQFLTPIFQFGSRQPMYVSLWYFSVAFIWVILTYAMGNYLPEFVPGAGGATFVGLYIHDLVGLLVTPLGWGMMYYFVPSLLKKPIWSHAVSLLGFWGLAFFYPLQGVHHFIYSTIPMFAQFGAVVSTVAIEIMVVTVFINFFMTLRGRELAPVTNMPIRWFYTGMVFYVVTCIQCAVHVQFWAQEFVHFTDWVVGHAHLIMFGTFGFWLIGITTDLWPRVLGRKNWWAPSLHEGVFWLCTIGIASMFISLTSAGLVQGFLWKGLAPWEVSLESVRLVWLFRTATGLMMFAGVLLFIFNMVMTAVTPQAEDVGAGMAVPAPAGD</sequence>
<dbReference type="InterPro" id="IPR000883">
    <property type="entry name" value="Cyt_C_Oxase_1"/>
</dbReference>
<feature type="transmembrane region" description="Helical" evidence="2">
    <location>
        <begin position="184"/>
        <end position="206"/>
    </location>
</feature>
<keyword evidence="1" id="KW-0813">Transport</keyword>
<keyword evidence="1" id="KW-0679">Respiratory chain</keyword>
<dbReference type="GO" id="GO:0016020">
    <property type="term" value="C:membrane"/>
    <property type="evidence" value="ECO:0007669"/>
    <property type="project" value="InterPro"/>
</dbReference>
<dbReference type="GO" id="GO:0020037">
    <property type="term" value="F:heme binding"/>
    <property type="evidence" value="ECO:0007669"/>
    <property type="project" value="InterPro"/>
</dbReference>